<protein>
    <submittedName>
        <fullName evidence="3">SOUL heme-binding family protein</fullName>
    </submittedName>
</protein>
<reference evidence="3 4" key="1">
    <citation type="submission" date="2019-07" db="EMBL/GenBank/DDBJ databases">
        <title>De Novo Assembly of kiwifruit Actinidia rufa.</title>
        <authorList>
            <person name="Sugita-Konishi S."/>
            <person name="Sato K."/>
            <person name="Mori E."/>
            <person name="Abe Y."/>
            <person name="Kisaki G."/>
            <person name="Hamano K."/>
            <person name="Suezawa K."/>
            <person name="Otani M."/>
            <person name="Fukuda T."/>
            <person name="Manabe T."/>
            <person name="Gomi K."/>
            <person name="Tabuchi M."/>
            <person name="Akimitsu K."/>
            <person name="Kataoka I."/>
        </authorList>
    </citation>
    <scope>NUCLEOTIDE SEQUENCE [LARGE SCALE GENOMIC DNA]</scope>
    <source>
        <strain evidence="4">cv. Fuchu</strain>
    </source>
</reference>
<dbReference type="SUPFAM" id="SSF55136">
    <property type="entry name" value="Probable bacterial effector-binding domain"/>
    <property type="match status" value="1"/>
</dbReference>
<gene>
    <name evidence="3" type="ORF">Acr_23g0007240</name>
</gene>
<dbReference type="OrthoDB" id="6424451at2759"/>
<dbReference type="FunFam" id="3.20.80.10:FF:000002">
    <property type="entry name" value="Heme-binding protein 2"/>
    <property type="match status" value="1"/>
</dbReference>
<dbReference type="EMBL" id="BJWL01000023">
    <property type="protein sequence ID" value="GFZ12339.1"/>
    <property type="molecule type" value="Genomic_DNA"/>
</dbReference>
<comment type="caution">
    <text evidence="3">The sequence shown here is derived from an EMBL/GenBank/DDBJ whole genome shotgun (WGS) entry which is preliminary data.</text>
</comment>
<keyword evidence="2" id="KW-0732">Signal</keyword>
<evidence type="ECO:0000256" key="1">
    <source>
        <dbReference type="ARBA" id="ARBA00009817"/>
    </source>
</evidence>
<accession>A0A7J0GNH4</accession>
<keyword evidence="4" id="KW-1185">Reference proteome</keyword>
<dbReference type="PANTHER" id="PTHR11220">
    <property type="entry name" value="HEME-BINDING PROTEIN-RELATED"/>
    <property type="match status" value="1"/>
</dbReference>
<feature type="chain" id="PRO_5029539705" evidence="2">
    <location>
        <begin position="28"/>
        <end position="231"/>
    </location>
</feature>
<evidence type="ECO:0000313" key="4">
    <source>
        <dbReference type="Proteomes" id="UP000585474"/>
    </source>
</evidence>
<proteinExistence type="inferred from homology"/>
<dbReference type="InterPro" id="IPR011256">
    <property type="entry name" value="Reg_factor_effector_dom_sf"/>
</dbReference>
<dbReference type="Pfam" id="PF04832">
    <property type="entry name" value="SOUL"/>
    <property type="match status" value="1"/>
</dbReference>
<organism evidence="3 4">
    <name type="scientific">Actinidia rufa</name>
    <dbReference type="NCBI Taxonomy" id="165716"/>
    <lineage>
        <taxon>Eukaryota</taxon>
        <taxon>Viridiplantae</taxon>
        <taxon>Streptophyta</taxon>
        <taxon>Embryophyta</taxon>
        <taxon>Tracheophyta</taxon>
        <taxon>Spermatophyta</taxon>
        <taxon>Magnoliopsida</taxon>
        <taxon>eudicotyledons</taxon>
        <taxon>Gunneridae</taxon>
        <taxon>Pentapetalae</taxon>
        <taxon>asterids</taxon>
        <taxon>Ericales</taxon>
        <taxon>Actinidiaceae</taxon>
        <taxon>Actinidia</taxon>
    </lineage>
</organism>
<sequence length="231" mass="25502">MAASLNLFKLSFLLSLFSNSNVGVWHGIRSSGGATASPITCSRIECPSYEVVHAGNGYAIRRYNTTAWVSTSPIQDISLVEATRTGFLQLFDYIQGKNNYEEKIEMTAPVISQVLPSDGPFCASSFVVSFYVPKQNQANPPPAKGLHVQRWAPTYAAVRQFSGFVSDYDVGEEAATLHNSLAGTTWAAAIDKSHADEAIMEYIVAQYNSPFEFEDRVNEIWLMFEMESDSV</sequence>
<dbReference type="Gene3D" id="3.20.80.10">
    <property type="entry name" value="Regulatory factor, effector binding domain"/>
    <property type="match status" value="1"/>
</dbReference>
<dbReference type="Proteomes" id="UP000585474">
    <property type="component" value="Unassembled WGS sequence"/>
</dbReference>
<evidence type="ECO:0000313" key="3">
    <source>
        <dbReference type="EMBL" id="GFZ12339.1"/>
    </source>
</evidence>
<dbReference type="AlphaFoldDB" id="A0A7J0GNH4"/>
<dbReference type="InterPro" id="IPR006917">
    <property type="entry name" value="SOUL_heme-bd"/>
</dbReference>
<comment type="similarity">
    <text evidence="1">Belongs to the HEBP family.</text>
</comment>
<name>A0A7J0GNH4_9ERIC</name>
<feature type="signal peptide" evidence="2">
    <location>
        <begin position="1"/>
        <end position="27"/>
    </location>
</feature>
<evidence type="ECO:0000256" key="2">
    <source>
        <dbReference type="SAM" id="SignalP"/>
    </source>
</evidence>
<dbReference type="PANTHER" id="PTHR11220:SF25">
    <property type="entry name" value="F3F9.4"/>
    <property type="match status" value="1"/>
</dbReference>